<gene>
    <name evidence="1" type="ORF">Pmar_PMAR024315</name>
</gene>
<proteinExistence type="predicted"/>
<evidence type="ECO:0000313" key="2">
    <source>
        <dbReference type="Proteomes" id="UP000007800"/>
    </source>
</evidence>
<dbReference type="OMA" id="GNAFCVG"/>
<evidence type="ECO:0000313" key="1">
    <source>
        <dbReference type="EMBL" id="EER00746.1"/>
    </source>
</evidence>
<dbReference type="InParanoid" id="C5LR97"/>
<protein>
    <submittedName>
        <fullName evidence="1">Uncharacterized protein</fullName>
    </submittedName>
</protein>
<dbReference type="EMBL" id="GG684688">
    <property type="protein sequence ID" value="EER00746.1"/>
    <property type="molecule type" value="Genomic_DNA"/>
</dbReference>
<dbReference type="AlphaFoldDB" id="C5LR97"/>
<dbReference type="Proteomes" id="UP000007800">
    <property type="component" value="Unassembled WGS sequence"/>
</dbReference>
<keyword evidence="2" id="KW-1185">Reference proteome</keyword>
<feature type="non-terminal residue" evidence="1">
    <location>
        <position position="75"/>
    </location>
</feature>
<sequence length="75" mass="8073">MPFPASENQSGAANSHADKREQLLEFIKAGSKSTDFGYSVMKSLLKRSFQNAGNAFCVGEMAAKFQGVLGTAEIR</sequence>
<accession>C5LR97</accession>
<dbReference type="RefSeq" id="XP_002768028.1">
    <property type="nucleotide sequence ID" value="XM_002767982.1"/>
</dbReference>
<dbReference type="OrthoDB" id="25571at2759"/>
<dbReference type="GeneID" id="9043933"/>
<reference evidence="1 2" key="1">
    <citation type="submission" date="2008-07" db="EMBL/GenBank/DDBJ databases">
        <authorList>
            <person name="El-Sayed N."/>
            <person name="Caler E."/>
            <person name="Inman J."/>
            <person name="Amedeo P."/>
            <person name="Hass B."/>
            <person name="Wortman J."/>
        </authorList>
    </citation>
    <scope>NUCLEOTIDE SEQUENCE [LARGE SCALE GENOMIC DNA]</scope>
    <source>
        <strain evidence="2">ATCC 50983 / TXsc</strain>
    </source>
</reference>
<organism evidence="2">
    <name type="scientific">Perkinsus marinus (strain ATCC 50983 / TXsc)</name>
    <dbReference type="NCBI Taxonomy" id="423536"/>
    <lineage>
        <taxon>Eukaryota</taxon>
        <taxon>Sar</taxon>
        <taxon>Alveolata</taxon>
        <taxon>Perkinsozoa</taxon>
        <taxon>Perkinsea</taxon>
        <taxon>Perkinsida</taxon>
        <taxon>Perkinsidae</taxon>
        <taxon>Perkinsus</taxon>
    </lineage>
</organism>
<name>C5LR97_PERM5</name>